<evidence type="ECO:0000256" key="3">
    <source>
        <dbReference type="ARBA" id="ARBA00022729"/>
    </source>
</evidence>
<dbReference type="Gene3D" id="3.40.190.10">
    <property type="entry name" value="Periplasmic binding protein-like II"/>
    <property type="match status" value="1"/>
</dbReference>
<dbReference type="CDD" id="cd00995">
    <property type="entry name" value="PBP2_NikA_DppA_OppA_like"/>
    <property type="match status" value="1"/>
</dbReference>
<sequence>MLFNKASLLLFAVLLCGCTGRVERLDGYLYGRIGANPTTLDPAYVVDVLGGMIAAKLYNGLVRLDDNLQVVPDVARQWRVSDDGLTYTFALREDVVFHNGQRLTVDDVVYSFRRIMSPQTHSPNAWMFKNVADVKVVHTGEIEVTLKTPFAPFLKSLTMPAAYIVPRAEVERLGKDFGLHPVGTGPFALARWEPDNNIVLKKNVLYFDRPARINGIVYRIIPEDITSMTEFLTGNLDVLGVPASAYAMLTKDARYAGLVAHASGLNTFYLGLNNSRRPLDNPNLRKAIACAIDRKKILRTYLQGQGSYATSAVPSVLKGYAVADYYPYDPDRARAFLRASGIAGGVNLKFYVSAIQESIDIAEIIAHYLRQVGIGVEIRILEWSAYKVAINNGEPDMFWLSWWADYPDAENFLYPMFHSSNFGAGGNRIRYGNPQVDTLIEQARRTLAAPQREAMYKRTEDAVAIDTPAVFFWHRNEYIVTQPWIKGLRLYPIYNMDKATGIENKR</sequence>
<protein>
    <submittedName>
        <fullName evidence="5">ABC transporter substrate-binding protein</fullName>
    </submittedName>
</protein>
<keyword evidence="2" id="KW-0813">Transport</keyword>
<keyword evidence="6" id="KW-1185">Reference proteome</keyword>
<accession>A0ABS6RXM0</accession>
<dbReference type="InterPro" id="IPR030678">
    <property type="entry name" value="Peptide/Ni-bd"/>
</dbReference>
<dbReference type="Gene3D" id="3.90.76.10">
    <property type="entry name" value="Dipeptide-binding Protein, Domain 1"/>
    <property type="match status" value="1"/>
</dbReference>
<evidence type="ECO:0000256" key="1">
    <source>
        <dbReference type="ARBA" id="ARBA00005695"/>
    </source>
</evidence>
<evidence type="ECO:0000313" key="6">
    <source>
        <dbReference type="Proteomes" id="UP001196980"/>
    </source>
</evidence>
<dbReference type="InterPro" id="IPR000914">
    <property type="entry name" value="SBP_5_dom"/>
</dbReference>
<dbReference type="PANTHER" id="PTHR30290:SF9">
    <property type="entry name" value="OLIGOPEPTIDE-BINDING PROTEIN APPA"/>
    <property type="match status" value="1"/>
</dbReference>
<reference evidence="5 6" key="1">
    <citation type="journal article" date="2020" name="J Geophys Res Biogeosci">
        <title>Magnetotaxis as an Adaptation to Enable Bacterial Shuttling of Microbial Sulfur and Sulfur Cycling Across Aquatic Oxic#Anoxic Interfaces.</title>
        <authorList>
            <person name="Li J."/>
            <person name="Liu P."/>
            <person name="Wang J."/>
            <person name="Roberts A.P."/>
            <person name="Pan Y."/>
        </authorList>
    </citation>
    <scope>NUCLEOTIDE SEQUENCE [LARGE SCALE GENOMIC DNA]</scope>
    <source>
        <strain evidence="5 6">MYR-1_YQ</strain>
    </source>
</reference>
<proteinExistence type="inferred from homology"/>
<dbReference type="PIRSF" id="PIRSF002741">
    <property type="entry name" value="MppA"/>
    <property type="match status" value="1"/>
</dbReference>
<dbReference type="PROSITE" id="PS51257">
    <property type="entry name" value="PROKAR_LIPOPROTEIN"/>
    <property type="match status" value="1"/>
</dbReference>
<evidence type="ECO:0000259" key="4">
    <source>
        <dbReference type="Pfam" id="PF00496"/>
    </source>
</evidence>
<dbReference type="InterPro" id="IPR039424">
    <property type="entry name" value="SBP_5"/>
</dbReference>
<evidence type="ECO:0000256" key="2">
    <source>
        <dbReference type="ARBA" id="ARBA00022448"/>
    </source>
</evidence>
<dbReference type="RefSeq" id="WP_218252017.1">
    <property type="nucleotide sequence ID" value="NZ_JABXWD010000101.1"/>
</dbReference>
<dbReference type="Gene3D" id="3.10.105.10">
    <property type="entry name" value="Dipeptide-binding Protein, Domain 3"/>
    <property type="match status" value="1"/>
</dbReference>
<dbReference type="Pfam" id="PF00496">
    <property type="entry name" value="SBP_bac_5"/>
    <property type="match status" value="1"/>
</dbReference>
<organism evidence="5 6">
    <name type="scientific">Candidatus Magnetobacterium casense</name>
    <dbReference type="NCBI Taxonomy" id="1455061"/>
    <lineage>
        <taxon>Bacteria</taxon>
        <taxon>Pseudomonadati</taxon>
        <taxon>Nitrospirota</taxon>
        <taxon>Thermodesulfovibrionia</taxon>
        <taxon>Thermodesulfovibrionales</taxon>
        <taxon>Candidatus Magnetobacteriaceae</taxon>
        <taxon>Candidatus Magnetobacterium</taxon>
    </lineage>
</organism>
<dbReference type="SUPFAM" id="SSF53850">
    <property type="entry name" value="Periplasmic binding protein-like II"/>
    <property type="match status" value="1"/>
</dbReference>
<keyword evidence="3" id="KW-0732">Signal</keyword>
<dbReference type="Proteomes" id="UP001196980">
    <property type="component" value="Unassembled WGS sequence"/>
</dbReference>
<comment type="caution">
    <text evidence="5">The sequence shown here is derived from an EMBL/GenBank/DDBJ whole genome shotgun (WGS) entry which is preliminary data.</text>
</comment>
<evidence type="ECO:0000313" key="5">
    <source>
        <dbReference type="EMBL" id="MBV6341382.1"/>
    </source>
</evidence>
<name>A0ABS6RXM0_9BACT</name>
<gene>
    <name evidence="5" type="ORF">HWQ67_07270</name>
</gene>
<comment type="similarity">
    <text evidence="1">Belongs to the bacterial solute-binding protein 5 family.</text>
</comment>
<dbReference type="EMBL" id="JABXWD010000101">
    <property type="protein sequence ID" value="MBV6341382.1"/>
    <property type="molecule type" value="Genomic_DNA"/>
</dbReference>
<feature type="domain" description="Solute-binding protein family 5" evidence="4">
    <location>
        <begin position="69"/>
        <end position="423"/>
    </location>
</feature>
<dbReference type="PANTHER" id="PTHR30290">
    <property type="entry name" value="PERIPLASMIC BINDING COMPONENT OF ABC TRANSPORTER"/>
    <property type="match status" value="1"/>
</dbReference>